<evidence type="ECO:0000313" key="9">
    <source>
        <dbReference type="Proteomes" id="UP000886879"/>
    </source>
</evidence>
<dbReference type="GO" id="GO:0042910">
    <property type="term" value="F:xenobiotic transmembrane transporter activity"/>
    <property type="evidence" value="ECO:0007669"/>
    <property type="project" value="InterPro"/>
</dbReference>
<dbReference type="GO" id="GO:0005886">
    <property type="term" value="C:plasma membrane"/>
    <property type="evidence" value="ECO:0007669"/>
    <property type="project" value="UniProtKB-SubCell"/>
</dbReference>
<dbReference type="EMBL" id="DVFO01000026">
    <property type="protein sequence ID" value="HIQ60550.1"/>
    <property type="molecule type" value="Genomic_DNA"/>
</dbReference>
<feature type="transmembrane region" description="Helical" evidence="7">
    <location>
        <begin position="405"/>
        <end position="429"/>
    </location>
</feature>
<evidence type="ECO:0000256" key="3">
    <source>
        <dbReference type="ARBA" id="ARBA00022475"/>
    </source>
</evidence>
<feature type="transmembrane region" description="Helical" evidence="7">
    <location>
        <begin position="197"/>
        <end position="217"/>
    </location>
</feature>
<evidence type="ECO:0000256" key="1">
    <source>
        <dbReference type="ARBA" id="ARBA00004651"/>
    </source>
</evidence>
<evidence type="ECO:0000256" key="6">
    <source>
        <dbReference type="ARBA" id="ARBA00023136"/>
    </source>
</evidence>
<dbReference type="InterPro" id="IPR002528">
    <property type="entry name" value="MATE_fam"/>
</dbReference>
<protein>
    <submittedName>
        <fullName evidence="8">MATE family efflux transporter</fullName>
    </submittedName>
</protein>
<evidence type="ECO:0000313" key="8">
    <source>
        <dbReference type="EMBL" id="HIQ60550.1"/>
    </source>
</evidence>
<keyword evidence="6 7" id="KW-0472">Membrane</keyword>
<dbReference type="PIRSF" id="PIRSF006603">
    <property type="entry name" value="DinF"/>
    <property type="match status" value="1"/>
</dbReference>
<gene>
    <name evidence="8" type="ORF">IAD31_03015</name>
</gene>
<feature type="transmembrane region" description="Helical" evidence="7">
    <location>
        <begin position="134"/>
        <end position="154"/>
    </location>
</feature>
<feature type="transmembrane region" description="Helical" evidence="7">
    <location>
        <begin position="324"/>
        <end position="350"/>
    </location>
</feature>
<dbReference type="NCBIfam" id="TIGR00797">
    <property type="entry name" value="matE"/>
    <property type="match status" value="1"/>
</dbReference>
<evidence type="ECO:0000256" key="5">
    <source>
        <dbReference type="ARBA" id="ARBA00022989"/>
    </source>
</evidence>
<feature type="transmembrane region" description="Helical" evidence="7">
    <location>
        <begin position="275"/>
        <end position="304"/>
    </location>
</feature>
<evidence type="ECO:0000256" key="4">
    <source>
        <dbReference type="ARBA" id="ARBA00022692"/>
    </source>
</evidence>
<proteinExistence type="predicted"/>
<dbReference type="Pfam" id="PF01554">
    <property type="entry name" value="MatE"/>
    <property type="match status" value="2"/>
</dbReference>
<keyword evidence="3" id="KW-1003">Cell membrane</keyword>
<organism evidence="8 9">
    <name type="scientific">Candidatus Enterenecus faecium</name>
    <dbReference type="NCBI Taxonomy" id="2840780"/>
    <lineage>
        <taxon>Bacteria</taxon>
        <taxon>Bacillati</taxon>
        <taxon>Bacillota</taxon>
        <taxon>Clostridia</taxon>
        <taxon>Eubacteriales</taxon>
        <taxon>Candidatus Enterenecus</taxon>
    </lineage>
</organism>
<feature type="transmembrane region" description="Helical" evidence="7">
    <location>
        <begin position="57"/>
        <end position="79"/>
    </location>
</feature>
<dbReference type="Proteomes" id="UP000886879">
    <property type="component" value="Unassembled WGS sequence"/>
</dbReference>
<sequence>MRSFFRREPGFYRHLVALALPILIQNLITNSLGLVDTFMVGTLGEGPLAGVTLANIPVFVIQLMMFGIQSGSAVLISQYRGKGDYASINRVMGIGMYVAGAITLVFALIMGFATQPFMSLFGNDPDVIATAARYARIVGWSYFFDSFVQVYIGAHRAMGKPNRGMYILAVSMLGNTFLNWVFIFGNLGAPRMAEEGAALATLLARILSCSIAVVWAIRDRGFRIQPVLFFRPGLEMTRRFVRFSTPVMCNETFWGLGTSLFPTIMGHMDGSKEILAAYAIAGNITNLCTVGVFAIGGTAAILVGQEIGSGRTDQVFSLGALLDVLAFTFGLVSGGVFLLILYFIIAPYLYPLFHLSAQAGDICTMMLTVVFCFMPLRSFDTTNIVGVLRGGGDVRMATLIDLSPLWLAAIPLAALSGLVFQLGIFWVYLSMMSENIIKCIFGLRRFFSAQWIHDVTIVSFEKE</sequence>
<dbReference type="AlphaFoldDB" id="A0A9D0YRN9"/>
<feature type="transmembrane region" description="Helical" evidence="7">
    <location>
        <begin position="362"/>
        <end position="379"/>
    </location>
</feature>
<reference evidence="8" key="2">
    <citation type="journal article" date="2021" name="PeerJ">
        <title>Extensive microbial diversity within the chicken gut microbiome revealed by metagenomics and culture.</title>
        <authorList>
            <person name="Gilroy R."/>
            <person name="Ravi A."/>
            <person name="Getino M."/>
            <person name="Pursley I."/>
            <person name="Horton D.L."/>
            <person name="Alikhan N.F."/>
            <person name="Baker D."/>
            <person name="Gharbi K."/>
            <person name="Hall N."/>
            <person name="Watson M."/>
            <person name="Adriaenssens E.M."/>
            <person name="Foster-Nyarko E."/>
            <person name="Jarju S."/>
            <person name="Secka A."/>
            <person name="Antonio M."/>
            <person name="Oren A."/>
            <person name="Chaudhuri R.R."/>
            <person name="La Ragione R."/>
            <person name="Hildebrand F."/>
            <person name="Pallen M.J."/>
        </authorList>
    </citation>
    <scope>NUCLEOTIDE SEQUENCE</scope>
    <source>
        <strain evidence="8">ChiGjej2B2-12916</strain>
    </source>
</reference>
<keyword evidence="5 7" id="KW-1133">Transmembrane helix</keyword>
<dbReference type="GO" id="GO:0015297">
    <property type="term" value="F:antiporter activity"/>
    <property type="evidence" value="ECO:0007669"/>
    <property type="project" value="InterPro"/>
</dbReference>
<comment type="subcellular location">
    <subcellularLocation>
        <location evidence="1">Cell membrane</location>
        <topology evidence="1">Multi-pass membrane protein</topology>
    </subcellularLocation>
</comment>
<dbReference type="PANTHER" id="PTHR42925:SF2">
    <property type="entry name" value="NA+ DRIVEN MULTIDRUG EFFLUX PUMP"/>
    <property type="match status" value="1"/>
</dbReference>
<accession>A0A9D0YRN9</accession>
<keyword evidence="2" id="KW-0813">Transport</keyword>
<dbReference type="InterPro" id="IPR048279">
    <property type="entry name" value="MdtK-like"/>
</dbReference>
<feature type="transmembrane region" description="Helical" evidence="7">
    <location>
        <begin position="166"/>
        <end position="185"/>
    </location>
</feature>
<evidence type="ECO:0000256" key="2">
    <source>
        <dbReference type="ARBA" id="ARBA00022448"/>
    </source>
</evidence>
<comment type="caution">
    <text evidence="8">The sequence shown here is derived from an EMBL/GenBank/DDBJ whole genome shotgun (WGS) entry which is preliminary data.</text>
</comment>
<evidence type="ECO:0000256" key="7">
    <source>
        <dbReference type="SAM" id="Phobius"/>
    </source>
</evidence>
<reference evidence="8" key="1">
    <citation type="submission" date="2020-10" db="EMBL/GenBank/DDBJ databases">
        <authorList>
            <person name="Gilroy R."/>
        </authorList>
    </citation>
    <scope>NUCLEOTIDE SEQUENCE</scope>
    <source>
        <strain evidence="8">ChiGjej2B2-12916</strain>
    </source>
</reference>
<keyword evidence="4 7" id="KW-0812">Transmembrane</keyword>
<name>A0A9D0YRN9_9FIRM</name>
<dbReference type="InterPro" id="IPR047135">
    <property type="entry name" value="YsiQ"/>
</dbReference>
<dbReference type="PANTHER" id="PTHR42925">
    <property type="entry name" value="MULTIDRUG AND TOXIN EFFLUX PROTEIN MATE FAMILY"/>
    <property type="match status" value="1"/>
</dbReference>
<feature type="transmembrane region" description="Helical" evidence="7">
    <location>
        <begin position="91"/>
        <end position="114"/>
    </location>
</feature>